<dbReference type="Gene3D" id="1.10.420.10">
    <property type="entry name" value="Peroxidase, domain 2"/>
    <property type="match status" value="1"/>
</dbReference>
<keyword evidence="6" id="KW-1185">Reference proteome</keyword>
<feature type="domain" description="Plant heme peroxidase family profile" evidence="4">
    <location>
        <begin position="16"/>
        <end position="304"/>
    </location>
</feature>
<dbReference type="Gene3D" id="1.10.520.10">
    <property type="match status" value="1"/>
</dbReference>
<dbReference type="PANTHER" id="PTHR31356:SF66">
    <property type="entry name" value="CATALASE-PEROXIDASE"/>
    <property type="match status" value="1"/>
</dbReference>
<evidence type="ECO:0000256" key="1">
    <source>
        <dbReference type="ARBA" id="ARBA00023002"/>
    </source>
</evidence>
<proteinExistence type="inferred from homology"/>
<reference evidence="5 6" key="1">
    <citation type="journal article" date="2024" name="Nat. Commun.">
        <title>Phylogenomics reveals the evolutionary origins of lichenization in chlorophyte algae.</title>
        <authorList>
            <person name="Puginier C."/>
            <person name="Libourel C."/>
            <person name="Otte J."/>
            <person name="Skaloud P."/>
            <person name="Haon M."/>
            <person name="Grisel S."/>
            <person name="Petersen M."/>
            <person name="Berrin J.G."/>
            <person name="Delaux P.M."/>
            <person name="Dal Grande F."/>
            <person name="Keller J."/>
        </authorList>
    </citation>
    <scope>NUCLEOTIDE SEQUENCE [LARGE SCALE GENOMIC DNA]</scope>
    <source>
        <strain evidence="5 6">SAG 245.80</strain>
    </source>
</reference>
<dbReference type="Proteomes" id="UP001445335">
    <property type="component" value="Unassembled WGS sequence"/>
</dbReference>
<evidence type="ECO:0000256" key="3">
    <source>
        <dbReference type="SAM" id="MobiDB-lite"/>
    </source>
</evidence>
<dbReference type="GO" id="GO:0004601">
    <property type="term" value="F:peroxidase activity"/>
    <property type="evidence" value="ECO:0007669"/>
    <property type="project" value="InterPro"/>
</dbReference>
<evidence type="ECO:0000256" key="2">
    <source>
        <dbReference type="RuleBase" id="RU004241"/>
    </source>
</evidence>
<dbReference type="InterPro" id="IPR002016">
    <property type="entry name" value="Haem_peroxidase"/>
</dbReference>
<evidence type="ECO:0000313" key="5">
    <source>
        <dbReference type="EMBL" id="KAK9821091.1"/>
    </source>
</evidence>
<dbReference type="PROSITE" id="PS50873">
    <property type="entry name" value="PEROXIDASE_4"/>
    <property type="match status" value="1"/>
</dbReference>
<dbReference type="PRINTS" id="PR00458">
    <property type="entry name" value="PEROXIDASE"/>
</dbReference>
<feature type="region of interest" description="Disordered" evidence="3">
    <location>
        <begin position="406"/>
        <end position="436"/>
    </location>
</feature>
<dbReference type="PANTHER" id="PTHR31356">
    <property type="entry name" value="THYLAKOID LUMENAL 29 KDA PROTEIN, CHLOROPLASTIC-RELATED"/>
    <property type="match status" value="1"/>
</dbReference>
<comment type="caution">
    <text evidence="5">The sequence shown here is derived from an EMBL/GenBank/DDBJ whole genome shotgun (WGS) entry which is preliminary data.</text>
</comment>
<keyword evidence="1" id="KW-0560">Oxidoreductase</keyword>
<name>A0AAW1QJ26_9CHLO</name>
<comment type="similarity">
    <text evidence="2">Belongs to the peroxidase family.</text>
</comment>
<dbReference type="AlphaFoldDB" id="A0AAW1QJ26"/>
<sequence>MAVPPAWGKTVLDPVGIYGSLQHARECMRLARRTARDYLNFGDGSLPNCLRMSFHDAATYLKDQDVGGANGSIMRELEEGALPRFKQHDGLQICHALIKTAVPLMRATGCPQITYADTIQHFAATAVEMAQGPAVPLLMGRPDRINETDPVEHFSTECFDPEQQINFWGNSGFNDSIKATVVLSGAHSIGNVRAAKMRNCTQAKNDGLGPFTSNPYKFDNHYFLEAINYHQMPRAYPNNHLMYSDISQTFYGTRTFMLLYKYAQNNTLFFQDWRTEFQELSMLGVSPTQAGYTIHDGFCDGCGEPESVAWPHPSFAAPPALPLFFPPDVPASAITGGVATMTTTGPNPHQTRVPGASVAAAPAPMVDAAASATAAAPAPAMGMAPAEAAGTAPAGAVAMGPAMAAASDAPPAAEAPAAAPNAGAVREGSVATASLP</sequence>
<dbReference type="EMBL" id="JALJOU010000108">
    <property type="protein sequence ID" value="KAK9821091.1"/>
    <property type="molecule type" value="Genomic_DNA"/>
</dbReference>
<dbReference type="GO" id="GO:0042744">
    <property type="term" value="P:hydrogen peroxide catabolic process"/>
    <property type="evidence" value="ECO:0007669"/>
    <property type="project" value="TreeGrafter"/>
</dbReference>
<feature type="compositionally biased region" description="Low complexity" evidence="3">
    <location>
        <begin position="406"/>
        <end position="425"/>
    </location>
</feature>
<evidence type="ECO:0000259" key="4">
    <source>
        <dbReference type="PROSITE" id="PS50873"/>
    </source>
</evidence>
<dbReference type="InterPro" id="IPR010255">
    <property type="entry name" value="Haem_peroxidase_sf"/>
</dbReference>
<evidence type="ECO:0000313" key="6">
    <source>
        <dbReference type="Proteomes" id="UP001445335"/>
    </source>
</evidence>
<dbReference type="Pfam" id="PF00141">
    <property type="entry name" value="peroxidase"/>
    <property type="match status" value="1"/>
</dbReference>
<accession>A0AAW1QJ26</accession>
<dbReference type="SUPFAM" id="SSF48113">
    <property type="entry name" value="Heme-dependent peroxidases"/>
    <property type="match status" value="1"/>
</dbReference>
<dbReference type="InterPro" id="IPR044831">
    <property type="entry name" value="Ccp1-like"/>
</dbReference>
<dbReference type="GO" id="GO:0000302">
    <property type="term" value="P:response to reactive oxygen species"/>
    <property type="evidence" value="ECO:0007669"/>
    <property type="project" value="TreeGrafter"/>
</dbReference>
<dbReference type="GO" id="GO:0034599">
    <property type="term" value="P:cellular response to oxidative stress"/>
    <property type="evidence" value="ECO:0007669"/>
    <property type="project" value="InterPro"/>
</dbReference>
<gene>
    <name evidence="5" type="ORF">WJX81_001364</name>
</gene>
<protein>
    <recommendedName>
        <fullName evidence="4">Plant heme peroxidase family profile domain-containing protein</fullName>
    </recommendedName>
</protein>
<organism evidence="5 6">
    <name type="scientific">Elliptochloris bilobata</name>
    <dbReference type="NCBI Taxonomy" id="381761"/>
    <lineage>
        <taxon>Eukaryota</taxon>
        <taxon>Viridiplantae</taxon>
        <taxon>Chlorophyta</taxon>
        <taxon>core chlorophytes</taxon>
        <taxon>Trebouxiophyceae</taxon>
        <taxon>Trebouxiophyceae incertae sedis</taxon>
        <taxon>Elliptochloris clade</taxon>
        <taxon>Elliptochloris</taxon>
    </lineage>
</organism>
<dbReference type="GO" id="GO:0020037">
    <property type="term" value="F:heme binding"/>
    <property type="evidence" value="ECO:0007669"/>
    <property type="project" value="InterPro"/>
</dbReference>